<dbReference type="AlphaFoldDB" id="A0A5M3MGM6"/>
<comment type="caution">
    <text evidence="1">The sequence shown here is derived from an EMBL/GenBank/DDBJ whole genome shotgun (WGS) entry which is preliminary data.</text>
</comment>
<dbReference type="EMBL" id="JH711583">
    <property type="protein sequence ID" value="EIW77775.1"/>
    <property type="molecule type" value="Genomic_DNA"/>
</dbReference>
<gene>
    <name evidence="1" type="ORF">CONPUDRAFT_156960</name>
</gene>
<protein>
    <submittedName>
        <fullName evidence="1">Uncharacterized protein</fullName>
    </submittedName>
</protein>
<dbReference type="Proteomes" id="UP000053558">
    <property type="component" value="Unassembled WGS sequence"/>
</dbReference>
<name>A0A5M3MGM6_CONPW</name>
<evidence type="ECO:0000313" key="1">
    <source>
        <dbReference type="EMBL" id="EIW77775.1"/>
    </source>
</evidence>
<proteinExistence type="predicted"/>
<keyword evidence="2" id="KW-1185">Reference proteome</keyword>
<dbReference type="KEGG" id="cput:CONPUDRAFT_156960"/>
<dbReference type="RefSeq" id="XP_007772125.1">
    <property type="nucleotide sequence ID" value="XM_007773935.1"/>
</dbReference>
<evidence type="ECO:0000313" key="2">
    <source>
        <dbReference type="Proteomes" id="UP000053558"/>
    </source>
</evidence>
<organism evidence="1 2">
    <name type="scientific">Coniophora puteana (strain RWD-64-598)</name>
    <name type="common">Brown rot fungus</name>
    <dbReference type="NCBI Taxonomy" id="741705"/>
    <lineage>
        <taxon>Eukaryota</taxon>
        <taxon>Fungi</taxon>
        <taxon>Dikarya</taxon>
        <taxon>Basidiomycota</taxon>
        <taxon>Agaricomycotina</taxon>
        <taxon>Agaricomycetes</taxon>
        <taxon>Agaricomycetidae</taxon>
        <taxon>Boletales</taxon>
        <taxon>Coniophorineae</taxon>
        <taxon>Coniophoraceae</taxon>
        <taxon>Coniophora</taxon>
    </lineage>
</organism>
<dbReference type="GeneID" id="19203672"/>
<sequence>MARTVEVGWRSTTVNVDQSVQEDREKEIEAIENDPMVLIASGGWCGLMGAAGFRRMGVRALVIEKVPCVDNV</sequence>
<reference evidence="2" key="1">
    <citation type="journal article" date="2012" name="Science">
        <title>The Paleozoic origin of enzymatic lignin decomposition reconstructed from 31 fungal genomes.</title>
        <authorList>
            <person name="Floudas D."/>
            <person name="Binder M."/>
            <person name="Riley R."/>
            <person name="Barry K."/>
            <person name="Blanchette R.A."/>
            <person name="Henrissat B."/>
            <person name="Martinez A.T."/>
            <person name="Otillar R."/>
            <person name="Spatafora J.W."/>
            <person name="Yadav J.S."/>
            <person name="Aerts A."/>
            <person name="Benoit I."/>
            <person name="Boyd A."/>
            <person name="Carlson A."/>
            <person name="Copeland A."/>
            <person name="Coutinho P.M."/>
            <person name="de Vries R.P."/>
            <person name="Ferreira P."/>
            <person name="Findley K."/>
            <person name="Foster B."/>
            <person name="Gaskell J."/>
            <person name="Glotzer D."/>
            <person name="Gorecki P."/>
            <person name="Heitman J."/>
            <person name="Hesse C."/>
            <person name="Hori C."/>
            <person name="Igarashi K."/>
            <person name="Jurgens J.A."/>
            <person name="Kallen N."/>
            <person name="Kersten P."/>
            <person name="Kohler A."/>
            <person name="Kuees U."/>
            <person name="Kumar T.K.A."/>
            <person name="Kuo A."/>
            <person name="LaButti K."/>
            <person name="Larrondo L.F."/>
            <person name="Lindquist E."/>
            <person name="Ling A."/>
            <person name="Lombard V."/>
            <person name="Lucas S."/>
            <person name="Lundell T."/>
            <person name="Martin R."/>
            <person name="McLaughlin D.J."/>
            <person name="Morgenstern I."/>
            <person name="Morin E."/>
            <person name="Murat C."/>
            <person name="Nagy L.G."/>
            <person name="Nolan M."/>
            <person name="Ohm R.A."/>
            <person name="Patyshakuliyeva A."/>
            <person name="Rokas A."/>
            <person name="Ruiz-Duenas F.J."/>
            <person name="Sabat G."/>
            <person name="Salamov A."/>
            <person name="Samejima M."/>
            <person name="Schmutz J."/>
            <person name="Slot J.C."/>
            <person name="St John F."/>
            <person name="Stenlid J."/>
            <person name="Sun H."/>
            <person name="Sun S."/>
            <person name="Syed K."/>
            <person name="Tsang A."/>
            <person name="Wiebenga A."/>
            <person name="Young D."/>
            <person name="Pisabarro A."/>
            <person name="Eastwood D.C."/>
            <person name="Martin F."/>
            <person name="Cullen D."/>
            <person name="Grigoriev I.V."/>
            <person name="Hibbett D.S."/>
        </authorList>
    </citation>
    <scope>NUCLEOTIDE SEQUENCE [LARGE SCALE GENOMIC DNA]</scope>
    <source>
        <strain evidence="2">RWD-64-598 SS2</strain>
    </source>
</reference>
<accession>A0A5M3MGM6</accession>